<keyword evidence="3 10" id="KW-0813">Transport</keyword>
<dbReference type="InterPro" id="IPR033764">
    <property type="entry name" value="Sdr_B"/>
</dbReference>
<evidence type="ECO:0000256" key="8">
    <source>
        <dbReference type="ARBA" id="ARBA00022989"/>
    </source>
</evidence>
<evidence type="ECO:0000256" key="3">
    <source>
        <dbReference type="ARBA" id="ARBA00022448"/>
    </source>
</evidence>
<feature type="transmembrane region" description="Helical" evidence="10">
    <location>
        <begin position="429"/>
        <end position="449"/>
    </location>
</feature>
<dbReference type="PANTHER" id="PTHR43227:SF8">
    <property type="entry name" value="DIACETYLCHITOBIOSE UPTAKE SYSTEM PERMEASE PROTEIN DASB"/>
    <property type="match status" value="1"/>
</dbReference>
<evidence type="ECO:0000256" key="4">
    <source>
        <dbReference type="ARBA" id="ARBA00022475"/>
    </source>
</evidence>
<dbReference type="GO" id="GO:0005576">
    <property type="term" value="C:extracellular region"/>
    <property type="evidence" value="ECO:0007669"/>
    <property type="project" value="UniProtKB-SubCell"/>
</dbReference>
<evidence type="ECO:0000256" key="10">
    <source>
        <dbReference type="RuleBase" id="RU363032"/>
    </source>
</evidence>
<protein>
    <submittedName>
        <fullName evidence="12">ABC transporter permease subunit</fullName>
    </submittedName>
</protein>
<dbReference type="GO" id="GO:0055085">
    <property type="term" value="P:transmembrane transport"/>
    <property type="evidence" value="ECO:0007669"/>
    <property type="project" value="InterPro"/>
</dbReference>
<dbReference type="OrthoDB" id="3515028at2"/>
<dbReference type="InterPro" id="IPR000515">
    <property type="entry name" value="MetI-like"/>
</dbReference>
<feature type="region of interest" description="Disordered" evidence="11">
    <location>
        <begin position="1"/>
        <end position="27"/>
    </location>
</feature>
<comment type="caution">
    <text evidence="12">The sequence shown here is derived from an EMBL/GenBank/DDBJ whole genome shotgun (WGS) entry which is preliminary data.</text>
</comment>
<keyword evidence="6 10" id="KW-0812">Transmembrane</keyword>
<organism evidence="12 13">
    <name type="scientific">Terrimesophilobacter mesophilus</name>
    <dbReference type="NCBI Taxonomy" id="433647"/>
    <lineage>
        <taxon>Bacteria</taxon>
        <taxon>Bacillati</taxon>
        <taxon>Actinomycetota</taxon>
        <taxon>Actinomycetes</taxon>
        <taxon>Micrococcales</taxon>
        <taxon>Microbacteriaceae</taxon>
        <taxon>Terrimesophilobacter</taxon>
    </lineage>
</organism>
<comment type="subcellular location">
    <subcellularLocation>
        <location evidence="2 10">Cell membrane</location>
        <topology evidence="2 10">Multi-pass membrane protein</topology>
    </subcellularLocation>
    <subcellularLocation>
        <location evidence="1">Secreted</location>
    </subcellularLocation>
</comment>
<feature type="transmembrane region" description="Helical" evidence="10">
    <location>
        <begin position="378"/>
        <end position="400"/>
    </location>
</feature>
<evidence type="ECO:0000256" key="5">
    <source>
        <dbReference type="ARBA" id="ARBA00022525"/>
    </source>
</evidence>
<evidence type="ECO:0000313" key="12">
    <source>
        <dbReference type="EMBL" id="TFB80169.1"/>
    </source>
</evidence>
<dbReference type="SUPFAM" id="SSF161098">
    <property type="entry name" value="MetI-like"/>
    <property type="match status" value="1"/>
</dbReference>
<dbReference type="SUPFAM" id="SSF117074">
    <property type="entry name" value="Hypothetical protein PA1324"/>
    <property type="match status" value="1"/>
</dbReference>
<dbReference type="Proteomes" id="UP000298488">
    <property type="component" value="Unassembled WGS sequence"/>
</dbReference>
<sequence length="458" mass="47810">MSTATVPARAPKRGGVTVAASGSNRPSRSRARRSLLTAIIFLAPALFLLGVLIGYPVVYSVWRSLFDASGDNFVGGANYATMFTDPATFVAIRNNVIWVIVAPITCTVLGLIFAVLMNRIRWATAFKLIIFMPMAISMVASGVIFRTLFQENPDLGAVNAGLVSVHSAFSGGSAYPGARPRDDSGLEGTGGSIRSSTSVPTGGSQNFPLVGILGSTLPAGATDAVEAPTAKPTDISGTVWLDFVKGGGGTNGQVGDGKKGLPGVTVDAIDASGAVVASATTANDGTYDITGLASGSYRVGLPATNFAAAYSGVSWLGPTLVTAVIILAYVWIWAGFSMVMIASGLSAMDISLQEAARIDGANEWQVFRRITAPLLSPVLIVVFITLIINVLKIFDLVYVIPPGSSLPDATVIAVQLWTVSFGGGNDQGLGSALAIFLLILVLPFMIINVRRFRMEREQ</sequence>
<feature type="transmembrane region" description="Helical" evidence="10">
    <location>
        <begin position="128"/>
        <end position="149"/>
    </location>
</feature>
<keyword evidence="7" id="KW-0732">Signal</keyword>
<reference evidence="12 13" key="1">
    <citation type="submission" date="2019-03" db="EMBL/GenBank/DDBJ databases">
        <title>Genomics of glacier-inhabiting Cryobacterium strains.</title>
        <authorList>
            <person name="Liu Q."/>
            <person name="Xin Y.-H."/>
        </authorList>
    </citation>
    <scope>NUCLEOTIDE SEQUENCE [LARGE SCALE GENOMIC DNA]</scope>
    <source>
        <strain evidence="12 13">CGMCC 1.10440</strain>
    </source>
</reference>
<dbReference type="InterPro" id="IPR035906">
    <property type="entry name" value="MetI-like_sf"/>
</dbReference>
<evidence type="ECO:0000313" key="13">
    <source>
        <dbReference type="Proteomes" id="UP000298488"/>
    </source>
</evidence>
<feature type="transmembrane region" description="Helical" evidence="10">
    <location>
        <begin position="96"/>
        <end position="116"/>
    </location>
</feature>
<evidence type="ECO:0000256" key="11">
    <source>
        <dbReference type="SAM" id="MobiDB-lite"/>
    </source>
</evidence>
<dbReference type="Gene3D" id="1.10.3720.10">
    <property type="entry name" value="MetI-like"/>
    <property type="match status" value="2"/>
</dbReference>
<keyword evidence="5" id="KW-0964">Secreted</keyword>
<keyword evidence="8 10" id="KW-1133">Transmembrane helix</keyword>
<dbReference type="Pfam" id="PF00528">
    <property type="entry name" value="BPD_transp_1"/>
    <property type="match status" value="1"/>
</dbReference>
<comment type="similarity">
    <text evidence="10">Belongs to the binding-protein-dependent transport system permease family.</text>
</comment>
<name>A0A4R8VB38_9MICO</name>
<accession>A0A4R8VB38</accession>
<dbReference type="RefSeq" id="WP_104096036.1">
    <property type="nucleotide sequence ID" value="NZ_JACHBP010000001.1"/>
</dbReference>
<evidence type="ECO:0000256" key="6">
    <source>
        <dbReference type="ARBA" id="ARBA00022692"/>
    </source>
</evidence>
<dbReference type="PROSITE" id="PS50928">
    <property type="entry name" value="ABC_TM1"/>
    <property type="match status" value="1"/>
</dbReference>
<dbReference type="AlphaFoldDB" id="A0A4R8VB38"/>
<evidence type="ECO:0000256" key="7">
    <source>
        <dbReference type="ARBA" id="ARBA00022729"/>
    </source>
</evidence>
<dbReference type="PANTHER" id="PTHR43227">
    <property type="entry name" value="BLL4140 PROTEIN"/>
    <property type="match status" value="1"/>
</dbReference>
<dbReference type="EMBL" id="SOFI01000003">
    <property type="protein sequence ID" value="TFB80169.1"/>
    <property type="molecule type" value="Genomic_DNA"/>
</dbReference>
<feature type="compositionally biased region" description="Polar residues" evidence="11">
    <location>
        <begin position="192"/>
        <end position="204"/>
    </location>
</feature>
<evidence type="ECO:0000256" key="9">
    <source>
        <dbReference type="ARBA" id="ARBA00023136"/>
    </source>
</evidence>
<gene>
    <name evidence="12" type="ORF">E3N84_09055</name>
</gene>
<keyword evidence="4" id="KW-1003">Cell membrane</keyword>
<feature type="region of interest" description="Disordered" evidence="11">
    <location>
        <begin position="173"/>
        <end position="204"/>
    </location>
</feature>
<dbReference type="InterPro" id="IPR050809">
    <property type="entry name" value="UgpAE/MalFG_permease"/>
</dbReference>
<feature type="transmembrane region" description="Helical" evidence="10">
    <location>
        <begin position="320"/>
        <end position="342"/>
    </location>
</feature>
<proteinExistence type="inferred from homology"/>
<evidence type="ECO:0000256" key="1">
    <source>
        <dbReference type="ARBA" id="ARBA00004613"/>
    </source>
</evidence>
<keyword evidence="9 10" id="KW-0472">Membrane</keyword>
<keyword evidence="13" id="KW-1185">Reference proteome</keyword>
<evidence type="ECO:0000256" key="2">
    <source>
        <dbReference type="ARBA" id="ARBA00004651"/>
    </source>
</evidence>
<dbReference type="Pfam" id="PF17210">
    <property type="entry name" value="SdrD_B"/>
    <property type="match status" value="1"/>
</dbReference>
<dbReference type="CDD" id="cd06261">
    <property type="entry name" value="TM_PBP2"/>
    <property type="match status" value="1"/>
</dbReference>
<feature type="transmembrane region" description="Helical" evidence="10">
    <location>
        <begin position="35"/>
        <end position="58"/>
    </location>
</feature>
<dbReference type="GO" id="GO:0005886">
    <property type="term" value="C:plasma membrane"/>
    <property type="evidence" value="ECO:0007669"/>
    <property type="project" value="UniProtKB-SubCell"/>
</dbReference>